<evidence type="ECO:0000256" key="1">
    <source>
        <dbReference type="SAM" id="MobiDB-lite"/>
    </source>
</evidence>
<evidence type="ECO:0000313" key="2">
    <source>
        <dbReference type="EMBL" id="CAE8639321.1"/>
    </source>
</evidence>
<protein>
    <submittedName>
        <fullName evidence="2">Uncharacterized protein</fullName>
    </submittedName>
</protein>
<dbReference type="EMBL" id="CAJNNV010032224">
    <property type="protein sequence ID" value="CAE8639321.1"/>
    <property type="molecule type" value="Genomic_DNA"/>
</dbReference>
<keyword evidence="3" id="KW-1185">Reference proteome</keyword>
<accession>A0A813HPD9</accession>
<dbReference type="Proteomes" id="UP000654075">
    <property type="component" value="Unassembled WGS sequence"/>
</dbReference>
<feature type="compositionally biased region" description="Basic and acidic residues" evidence="1">
    <location>
        <begin position="1"/>
        <end position="14"/>
    </location>
</feature>
<feature type="region of interest" description="Disordered" evidence="1">
    <location>
        <begin position="1"/>
        <end position="35"/>
    </location>
</feature>
<feature type="non-terminal residue" evidence="2">
    <location>
        <position position="1"/>
    </location>
</feature>
<dbReference type="AlphaFoldDB" id="A0A813HPD9"/>
<reference evidence="2" key="1">
    <citation type="submission" date="2021-02" db="EMBL/GenBank/DDBJ databases">
        <authorList>
            <person name="Dougan E. K."/>
            <person name="Rhodes N."/>
            <person name="Thang M."/>
            <person name="Chan C."/>
        </authorList>
    </citation>
    <scope>NUCLEOTIDE SEQUENCE</scope>
</reference>
<sequence length="121" mass="13400">ESKQDDETKEEQRPVADTSVPLKQQLEDDSDPVFGDEGEEVDAIRMQEEAQSAKALVVAAAKEEEEAEANFTQVRPWTKSKSFSHRRVWTLDSAVSLLRGVVHVGVGDGESETKVETIAEE</sequence>
<organism evidence="2 3">
    <name type="scientific">Polarella glacialis</name>
    <name type="common">Dinoflagellate</name>
    <dbReference type="NCBI Taxonomy" id="89957"/>
    <lineage>
        <taxon>Eukaryota</taxon>
        <taxon>Sar</taxon>
        <taxon>Alveolata</taxon>
        <taxon>Dinophyceae</taxon>
        <taxon>Suessiales</taxon>
        <taxon>Suessiaceae</taxon>
        <taxon>Polarella</taxon>
    </lineage>
</organism>
<proteinExistence type="predicted"/>
<gene>
    <name evidence="2" type="ORF">PGLA1383_LOCUS54367</name>
</gene>
<evidence type="ECO:0000313" key="3">
    <source>
        <dbReference type="Proteomes" id="UP000654075"/>
    </source>
</evidence>
<name>A0A813HPD9_POLGL</name>
<comment type="caution">
    <text evidence="2">The sequence shown here is derived from an EMBL/GenBank/DDBJ whole genome shotgun (WGS) entry which is preliminary data.</text>
</comment>